<proteinExistence type="predicted"/>
<feature type="region of interest" description="Disordered" evidence="1">
    <location>
        <begin position="135"/>
        <end position="160"/>
    </location>
</feature>
<dbReference type="Proteomes" id="UP000246702">
    <property type="component" value="Unassembled WGS sequence"/>
</dbReference>
<dbReference type="AlphaFoldDB" id="A0A317WTY7"/>
<comment type="caution">
    <text evidence="2">The sequence shown here is derived from an EMBL/GenBank/DDBJ whole genome shotgun (WGS) entry which is preliminary data.</text>
</comment>
<name>A0A317WTY7_9EURO</name>
<sequence>MSLIQQQRVGVDHYYNSSHRIQMMGDTSRRLSNNHPKIQPKNLFLQAPRGRDQTRWGYRTEGGTKRWFDDKYTCPFKGERSATREGVFVDRIAAFEASRKRGTSSKHHRNIIELRLRARKTRMGIDCDTWDKLLSPGTGPAMDGNTASEDGGSNLLRRPS</sequence>
<protein>
    <submittedName>
        <fullName evidence="2">Uncharacterized protein</fullName>
    </submittedName>
</protein>
<reference evidence="2 3" key="1">
    <citation type="submission" date="2016-12" db="EMBL/GenBank/DDBJ databases">
        <title>The genomes of Aspergillus section Nigri reveals drivers in fungal speciation.</title>
        <authorList>
            <consortium name="DOE Joint Genome Institute"/>
            <person name="Vesth T.C."/>
            <person name="Nybo J."/>
            <person name="Theobald S."/>
            <person name="Brandl J."/>
            <person name="Frisvad J.C."/>
            <person name="Nielsen K.F."/>
            <person name="Lyhne E.K."/>
            <person name="Kogle M.E."/>
            <person name="Kuo A."/>
            <person name="Riley R."/>
            <person name="Clum A."/>
            <person name="Nolan M."/>
            <person name="Lipzen A."/>
            <person name="Salamov A."/>
            <person name="Henrissat B."/>
            <person name="Wiebenga A."/>
            <person name="De Vries R.P."/>
            <person name="Grigoriev I.V."/>
            <person name="Mortensen U.H."/>
            <person name="Andersen M.R."/>
            <person name="Baker S.E."/>
        </authorList>
    </citation>
    <scope>NUCLEOTIDE SEQUENCE [LARGE SCALE GENOMIC DNA]</scope>
    <source>
        <strain evidence="2 3">CBS 115572</strain>
    </source>
</reference>
<dbReference type="EMBL" id="MSFK01000012">
    <property type="protein sequence ID" value="PWY88647.1"/>
    <property type="molecule type" value="Genomic_DNA"/>
</dbReference>
<dbReference type="GeneID" id="37110301"/>
<keyword evidence="3" id="KW-1185">Reference proteome</keyword>
<gene>
    <name evidence="2" type="ORF">BO94DRAFT_46636</name>
</gene>
<evidence type="ECO:0000256" key="1">
    <source>
        <dbReference type="SAM" id="MobiDB-lite"/>
    </source>
</evidence>
<evidence type="ECO:0000313" key="2">
    <source>
        <dbReference type="EMBL" id="PWY88647.1"/>
    </source>
</evidence>
<accession>A0A317WTY7</accession>
<dbReference type="RefSeq" id="XP_025468009.1">
    <property type="nucleotide sequence ID" value="XM_025608158.1"/>
</dbReference>
<evidence type="ECO:0000313" key="3">
    <source>
        <dbReference type="Proteomes" id="UP000246702"/>
    </source>
</evidence>
<organism evidence="2 3">
    <name type="scientific">Aspergillus sclerotioniger CBS 115572</name>
    <dbReference type="NCBI Taxonomy" id="1450535"/>
    <lineage>
        <taxon>Eukaryota</taxon>
        <taxon>Fungi</taxon>
        <taxon>Dikarya</taxon>
        <taxon>Ascomycota</taxon>
        <taxon>Pezizomycotina</taxon>
        <taxon>Eurotiomycetes</taxon>
        <taxon>Eurotiomycetidae</taxon>
        <taxon>Eurotiales</taxon>
        <taxon>Aspergillaceae</taxon>
        <taxon>Aspergillus</taxon>
        <taxon>Aspergillus subgen. Circumdati</taxon>
    </lineage>
</organism>